<name>A0A9P8UIE0_9PEZI</name>
<dbReference type="RefSeq" id="XP_045957011.1">
    <property type="nucleotide sequence ID" value="XM_046097050.1"/>
</dbReference>
<reference evidence="3" key="1">
    <citation type="journal article" date="2021" name="Nat. Commun.">
        <title>Genetic determinants of endophytism in the Arabidopsis root mycobiome.</title>
        <authorList>
            <person name="Mesny F."/>
            <person name="Miyauchi S."/>
            <person name="Thiergart T."/>
            <person name="Pickel B."/>
            <person name="Atanasova L."/>
            <person name="Karlsson M."/>
            <person name="Huettel B."/>
            <person name="Barry K.W."/>
            <person name="Haridas S."/>
            <person name="Chen C."/>
            <person name="Bauer D."/>
            <person name="Andreopoulos W."/>
            <person name="Pangilinan J."/>
            <person name="LaButti K."/>
            <person name="Riley R."/>
            <person name="Lipzen A."/>
            <person name="Clum A."/>
            <person name="Drula E."/>
            <person name="Henrissat B."/>
            <person name="Kohler A."/>
            <person name="Grigoriev I.V."/>
            <person name="Martin F.M."/>
            <person name="Hacquard S."/>
        </authorList>
    </citation>
    <scope>NUCLEOTIDE SEQUENCE</scope>
    <source>
        <strain evidence="3">MPI-SDFR-AT-0073</strain>
    </source>
</reference>
<feature type="domain" description="Alpha/beta hydrolase fold-3" evidence="2">
    <location>
        <begin position="32"/>
        <end position="250"/>
    </location>
</feature>
<protein>
    <submittedName>
        <fullName evidence="3">Alpha/Beta hydrolase protein</fullName>
    </submittedName>
</protein>
<keyword evidence="1 3" id="KW-0378">Hydrolase</keyword>
<dbReference type="InterPro" id="IPR013094">
    <property type="entry name" value="AB_hydrolase_3"/>
</dbReference>
<proteinExistence type="predicted"/>
<feature type="non-terminal residue" evidence="3">
    <location>
        <position position="1"/>
    </location>
</feature>
<dbReference type="Proteomes" id="UP000758603">
    <property type="component" value="Unassembled WGS sequence"/>
</dbReference>
<dbReference type="InterPro" id="IPR029058">
    <property type="entry name" value="AB_hydrolase_fold"/>
</dbReference>
<sequence length="273" mass="30215">ITTFTIKARDGYDIPVRSYIPCQGGAESRGLLVYIHAGGFLFGDLESGDFNCQILASRLNLTVLNVDHRLAPKWPFPYGVNDAYDAVQWVTHAAQHLAASPSVAFLVGGISSGANFAGVIAYTARDEGLSPPLTGVFLSIPVALWPNAYHLVPSEWSDQLQSTKQNSDAPLLTVKGLELIQEAYKADAGDTRISFLLNKDHSNLPTRAYFQICGLDPLRDEAFLWEKLIRKHSSTKSKLHIYSGLPHGFWRFAQIDASQKWLDDLIEGIRFLL</sequence>
<keyword evidence="4" id="KW-1185">Reference proteome</keyword>
<feature type="non-terminal residue" evidence="3">
    <location>
        <position position="273"/>
    </location>
</feature>
<dbReference type="GO" id="GO:0016787">
    <property type="term" value="F:hydrolase activity"/>
    <property type="evidence" value="ECO:0007669"/>
    <property type="project" value="UniProtKB-KW"/>
</dbReference>
<evidence type="ECO:0000256" key="1">
    <source>
        <dbReference type="ARBA" id="ARBA00022801"/>
    </source>
</evidence>
<dbReference type="EMBL" id="JAGPXC010000005">
    <property type="protein sequence ID" value="KAH6652734.1"/>
    <property type="molecule type" value="Genomic_DNA"/>
</dbReference>
<evidence type="ECO:0000313" key="4">
    <source>
        <dbReference type="Proteomes" id="UP000758603"/>
    </source>
</evidence>
<dbReference type="InterPro" id="IPR050300">
    <property type="entry name" value="GDXG_lipolytic_enzyme"/>
</dbReference>
<dbReference type="Pfam" id="PF07859">
    <property type="entry name" value="Abhydrolase_3"/>
    <property type="match status" value="1"/>
</dbReference>
<gene>
    <name evidence="3" type="ORF">BKA67DRAFT_497472</name>
</gene>
<dbReference type="SUPFAM" id="SSF53474">
    <property type="entry name" value="alpha/beta-Hydrolases"/>
    <property type="match status" value="1"/>
</dbReference>
<dbReference type="OrthoDB" id="408631at2759"/>
<dbReference type="AlphaFoldDB" id="A0A9P8UIE0"/>
<dbReference type="Gene3D" id="3.40.50.1820">
    <property type="entry name" value="alpha/beta hydrolase"/>
    <property type="match status" value="1"/>
</dbReference>
<dbReference type="PANTHER" id="PTHR48081:SF8">
    <property type="entry name" value="ALPHA_BETA HYDROLASE FOLD-3 DOMAIN-CONTAINING PROTEIN-RELATED"/>
    <property type="match status" value="1"/>
</dbReference>
<dbReference type="PANTHER" id="PTHR48081">
    <property type="entry name" value="AB HYDROLASE SUPERFAMILY PROTEIN C4A8.06C"/>
    <property type="match status" value="1"/>
</dbReference>
<dbReference type="GeneID" id="70125942"/>
<organism evidence="3 4">
    <name type="scientific">Truncatella angustata</name>
    <dbReference type="NCBI Taxonomy" id="152316"/>
    <lineage>
        <taxon>Eukaryota</taxon>
        <taxon>Fungi</taxon>
        <taxon>Dikarya</taxon>
        <taxon>Ascomycota</taxon>
        <taxon>Pezizomycotina</taxon>
        <taxon>Sordariomycetes</taxon>
        <taxon>Xylariomycetidae</taxon>
        <taxon>Amphisphaeriales</taxon>
        <taxon>Sporocadaceae</taxon>
        <taxon>Truncatella</taxon>
    </lineage>
</organism>
<accession>A0A9P8UIE0</accession>
<comment type="caution">
    <text evidence="3">The sequence shown here is derived from an EMBL/GenBank/DDBJ whole genome shotgun (WGS) entry which is preliminary data.</text>
</comment>
<evidence type="ECO:0000313" key="3">
    <source>
        <dbReference type="EMBL" id="KAH6652734.1"/>
    </source>
</evidence>
<evidence type="ECO:0000259" key="2">
    <source>
        <dbReference type="Pfam" id="PF07859"/>
    </source>
</evidence>